<accession>A0A4Z2IN13</accession>
<dbReference type="EMBL" id="SRLO01000064">
    <property type="protein sequence ID" value="TNN79440.1"/>
    <property type="molecule type" value="Genomic_DNA"/>
</dbReference>
<protein>
    <submittedName>
        <fullName evidence="1">Uncharacterized protein</fullName>
    </submittedName>
</protein>
<dbReference type="Proteomes" id="UP000314294">
    <property type="component" value="Unassembled WGS sequence"/>
</dbReference>
<evidence type="ECO:0000313" key="2">
    <source>
        <dbReference type="Proteomes" id="UP000314294"/>
    </source>
</evidence>
<reference evidence="1 2" key="1">
    <citation type="submission" date="2019-03" db="EMBL/GenBank/DDBJ databases">
        <title>First draft genome of Liparis tanakae, snailfish: a comprehensive survey of snailfish specific genes.</title>
        <authorList>
            <person name="Kim W."/>
            <person name="Song I."/>
            <person name="Jeong J.-H."/>
            <person name="Kim D."/>
            <person name="Kim S."/>
            <person name="Ryu S."/>
            <person name="Song J.Y."/>
            <person name="Lee S.K."/>
        </authorList>
    </citation>
    <scope>NUCLEOTIDE SEQUENCE [LARGE SCALE GENOMIC DNA]</scope>
    <source>
        <tissue evidence="1">Muscle</tissue>
    </source>
</reference>
<organism evidence="1 2">
    <name type="scientific">Liparis tanakae</name>
    <name type="common">Tanaka's snailfish</name>
    <dbReference type="NCBI Taxonomy" id="230148"/>
    <lineage>
        <taxon>Eukaryota</taxon>
        <taxon>Metazoa</taxon>
        <taxon>Chordata</taxon>
        <taxon>Craniata</taxon>
        <taxon>Vertebrata</taxon>
        <taxon>Euteleostomi</taxon>
        <taxon>Actinopterygii</taxon>
        <taxon>Neopterygii</taxon>
        <taxon>Teleostei</taxon>
        <taxon>Neoteleostei</taxon>
        <taxon>Acanthomorphata</taxon>
        <taxon>Eupercaria</taxon>
        <taxon>Perciformes</taxon>
        <taxon>Cottioidei</taxon>
        <taxon>Cottales</taxon>
        <taxon>Liparidae</taxon>
        <taxon>Liparis</taxon>
    </lineage>
</organism>
<sequence length="119" mass="13722">MDGMRSNHWKDWALSSMSSGEKVTNSIRKHNCVLESAKRSSNRGISVLFTLLMKSWMGVEGNDAHWYSTSPTRLPPPHVIVEMWRWKPHIPSSGLYQSNIKVVDNFYSHRIHFGRLPPC</sequence>
<keyword evidence="2" id="KW-1185">Reference proteome</keyword>
<comment type="caution">
    <text evidence="1">The sequence shown here is derived from an EMBL/GenBank/DDBJ whole genome shotgun (WGS) entry which is preliminary data.</text>
</comment>
<dbReference type="AlphaFoldDB" id="A0A4Z2IN13"/>
<evidence type="ECO:0000313" key="1">
    <source>
        <dbReference type="EMBL" id="TNN79440.1"/>
    </source>
</evidence>
<name>A0A4Z2IN13_9TELE</name>
<proteinExistence type="predicted"/>
<gene>
    <name evidence="1" type="ORF">EYF80_010254</name>
</gene>